<evidence type="ECO:0000256" key="1">
    <source>
        <dbReference type="ARBA" id="ARBA00006270"/>
    </source>
</evidence>
<protein>
    <recommendedName>
        <fullName evidence="9">Glucose-6-phosphate dehydrogenase NAD-binding domain-containing protein</fullName>
    </recommendedName>
</protein>
<organism evidence="10 11">
    <name type="scientific">Arachis hypogaea</name>
    <name type="common">Peanut</name>
    <dbReference type="NCBI Taxonomy" id="3818"/>
    <lineage>
        <taxon>Eukaryota</taxon>
        <taxon>Viridiplantae</taxon>
        <taxon>Streptophyta</taxon>
        <taxon>Embryophyta</taxon>
        <taxon>Tracheophyta</taxon>
        <taxon>Spermatophyta</taxon>
        <taxon>Magnoliopsida</taxon>
        <taxon>eudicotyledons</taxon>
        <taxon>Gunneridae</taxon>
        <taxon>Pentapetalae</taxon>
        <taxon>rosids</taxon>
        <taxon>fabids</taxon>
        <taxon>Fabales</taxon>
        <taxon>Fabaceae</taxon>
        <taxon>Papilionoideae</taxon>
        <taxon>50 kb inversion clade</taxon>
        <taxon>dalbergioids sensu lato</taxon>
        <taxon>Dalbergieae</taxon>
        <taxon>Pterocarpus clade</taxon>
        <taxon>Arachis</taxon>
    </lineage>
</organism>
<evidence type="ECO:0000256" key="8">
    <source>
        <dbReference type="ARBA" id="ARBA00046278"/>
    </source>
</evidence>
<dbReference type="GO" id="GO:0005525">
    <property type="term" value="F:GTP binding"/>
    <property type="evidence" value="ECO:0007669"/>
    <property type="project" value="UniProtKB-KW"/>
</dbReference>
<dbReference type="GO" id="GO:0006006">
    <property type="term" value="P:glucose metabolic process"/>
    <property type="evidence" value="ECO:0007669"/>
    <property type="project" value="InterPro"/>
</dbReference>
<evidence type="ECO:0000256" key="4">
    <source>
        <dbReference type="ARBA" id="ARBA00022927"/>
    </source>
</evidence>
<dbReference type="STRING" id="3818.A0A445DVC0"/>
<evidence type="ECO:0000256" key="5">
    <source>
        <dbReference type="ARBA" id="ARBA00023134"/>
    </source>
</evidence>
<keyword evidence="3" id="KW-0547">Nucleotide-binding</keyword>
<comment type="similarity">
    <text evidence="1">Belongs to the small GTPase superfamily. Rab family.</text>
</comment>
<dbReference type="GO" id="GO:0016614">
    <property type="term" value="F:oxidoreductase activity, acting on CH-OH group of donors"/>
    <property type="evidence" value="ECO:0007669"/>
    <property type="project" value="InterPro"/>
</dbReference>
<evidence type="ECO:0000256" key="6">
    <source>
        <dbReference type="ARBA" id="ARBA00023288"/>
    </source>
</evidence>
<accession>A0A445DVC0</accession>
<gene>
    <name evidence="10" type="ORF">Ahy_A03g013286</name>
</gene>
<dbReference type="PANTHER" id="PTHR47981">
    <property type="entry name" value="RAB FAMILY"/>
    <property type="match status" value="1"/>
</dbReference>
<name>A0A445DVC0_ARAHY</name>
<dbReference type="SUPFAM" id="SSF52540">
    <property type="entry name" value="P-loop containing nucleoside triphosphate hydrolases"/>
    <property type="match status" value="1"/>
</dbReference>
<proteinExistence type="inferred from homology"/>
<dbReference type="SMART" id="SM00175">
    <property type="entry name" value="RAB"/>
    <property type="match status" value="1"/>
</dbReference>
<dbReference type="GO" id="GO:0050661">
    <property type="term" value="F:NADP binding"/>
    <property type="evidence" value="ECO:0007669"/>
    <property type="project" value="InterPro"/>
</dbReference>
<dbReference type="Gene3D" id="3.40.50.720">
    <property type="entry name" value="NAD(P)-binding Rossmann-like Domain"/>
    <property type="match status" value="1"/>
</dbReference>
<evidence type="ECO:0000259" key="9">
    <source>
        <dbReference type="Pfam" id="PF00479"/>
    </source>
</evidence>
<keyword evidence="4" id="KW-0813">Transport</keyword>
<comment type="caution">
    <text evidence="10">The sequence shown here is derived from an EMBL/GenBank/DDBJ whole genome shotgun (WGS) entry which is preliminary data.</text>
</comment>
<dbReference type="PANTHER" id="PTHR47981:SF40">
    <property type="entry name" value="SMALL GTPASE SUPERFAMILY, P-LOOP CONTAINING NUCLEOSIDE TRIPHOSPHATE HYDROLASE-RELATED"/>
    <property type="match status" value="1"/>
</dbReference>
<dbReference type="EMBL" id="SDMP01000003">
    <property type="protein sequence ID" value="RYR67051.1"/>
    <property type="molecule type" value="Genomic_DNA"/>
</dbReference>
<keyword evidence="11" id="KW-1185">Reference proteome</keyword>
<comment type="subcellular location">
    <subcellularLocation>
        <location evidence="8">Endomembrane system</location>
        <topology evidence="8">Lipid-anchor</topology>
        <orientation evidence="8">Cytoplasmic side</orientation>
    </subcellularLocation>
</comment>
<keyword evidence="5" id="KW-0342">GTP-binding</keyword>
<evidence type="ECO:0000313" key="11">
    <source>
        <dbReference type="Proteomes" id="UP000289738"/>
    </source>
</evidence>
<evidence type="ECO:0000256" key="7">
    <source>
        <dbReference type="ARBA" id="ARBA00023289"/>
    </source>
</evidence>
<dbReference type="InterPro" id="IPR022674">
    <property type="entry name" value="G6P_DH_NAD-bd"/>
</dbReference>
<dbReference type="Proteomes" id="UP000289738">
    <property type="component" value="Chromosome A03"/>
</dbReference>
<dbReference type="GO" id="GO:0005774">
    <property type="term" value="C:vacuolar membrane"/>
    <property type="evidence" value="ECO:0007669"/>
    <property type="project" value="TreeGrafter"/>
</dbReference>
<dbReference type="Gene3D" id="3.40.50.300">
    <property type="entry name" value="P-loop containing nucleotide triphosphate hydrolases"/>
    <property type="match status" value="1"/>
</dbReference>
<dbReference type="InterPro" id="IPR027417">
    <property type="entry name" value="P-loop_NTPase"/>
</dbReference>
<dbReference type="GO" id="GO:0015031">
    <property type="term" value="P:protein transport"/>
    <property type="evidence" value="ECO:0007669"/>
    <property type="project" value="UniProtKB-KW"/>
</dbReference>
<dbReference type="AlphaFoldDB" id="A0A445DVC0"/>
<evidence type="ECO:0000256" key="3">
    <source>
        <dbReference type="ARBA" id="ARBA00022741"/>
    </source>
</evidence>
<evidence type="ECO:0000313" key="10">
    <source>
        <dbReference type="EMBL" id="RYR67051.1"/>
    </source>
</evidence>
<dbReference type="InterPro" id="IPR036291">
    <property type="entry name" value="NAD(P)-bd_dom_sf"/>
</dbReference>
<keyword evidence="6" id="KW-0449">Lipoprotein</keyword>
<dbReference type="Pfam" id="PF00479">
    <property type="entry name" value="G6PD_N"/>
    <property type="match status" value="1"/>
</dbReference>
<reference evidence="10 11" key="1">
    <citation type="submission" date="2019-01" db="EMBL/GenBank/DDBJ databases">
        <title>Sequencing of cultivated peanut Arachis hypogaea provides insights into genome evolution and oil improvement.</title>
        <authorList>
            <person name="Chen X."/>
        </authorList>
    </citation>
    <scope>NUCLEOTIDE SEQUENCE [LARGE SCALE GENOMIC DNA]</scope>
    <source>
        <strain evidence="11">cv. Fuhuasheng</strain>
        <tissue evidence="10">Leaves</tissue>
    </source>
</reference>
<dbReference type="GO" id="GO:0003924">
    <property type="term" value="F:GTPase activity"/>
    <property type="evidence" value="ECO:0007669"/>
    <property type="project" value="InterPro"/>
</dbReference>
<dbReference type="PROSITE" id="PS51419">
    <property type="entry name" value="RAB"/>
    <property type="match status" value="1"/>
</dbReference>
<evidence type="ECO:0000256" key="2">
    <source>
        <dbReference type="ARBA" id="ARBA00022481"/>
    </source>
</evidence>
<keyword evidence="2" id="KW-0488">Methylation</keyword>
<dbReference type="GO" id="GO:0012505">
    <property type="term" value="C:endomembrane system"/>
    <property type="evidence" value="ECO:0007669"/>
    <property type="project" value="UniProtKB-SubCell"/>
</dbReference>
<feature type="domain" description="Glucose-6-phosphate dehydrogenase NAD-binding" evidence="9">
    <location>
        <begin position="1"/>
        <end position="97"/>
    </location>
</feature>
<sequence>MDEFLKRCFYHSGQYDSQENFAALDKKLKEHENGKASNRLFYLSIPPNIFIDAVKCASSSASFGNGWTKVIVEKPFGGDSESSAALTKLLKQYLRQERFNSLGAAFYRGADCCVLVYDVNAHNTFDTLNNWHDEFIKQADLNDHEAFPFMLLGNKVDVDGGNSRKVTEKKAREWCASRGNLPYFCLIDTCVLIFLSLA</sequence>
<keyword evidence="4" id="KW-0653">Protein transport</keyword>
<keyword evidence="7" id="KW-0636">Prenylation</keyword>
<dbReference type="SUPFAM" id="SSF51735">
    <property type="entry name" value="NAD(P)-binding Rossmann-fold domains"/>
    <property type="match status" value="1"/>
</dbReference>